<dbReference type="InterPro" id="IPR003594">
    <property type="entry name" value="HATPase_dom"/>
</dbReference>
<dbReference type="GO" id="GO:0004673">
    <property type="term" value="F:protein histidine kinase activity"/>
    <property type="evidence" value="ECO:0007669"/>
    <property type="project" value="UniProtKB-EC"/>
</dbReference>
<evidence type="ECO:0000256" key="2">
    <source>
        <dbReference type="ARBA" id="ARBA00004141"/>
    </source>
</evidence>
<evidence type="ECO:0000256" key="1">
    <source>
        <dbReference type="ARBA" id="ARBA00000085"/>
    </source>
</evidence>
<reference evidence="10" key="1">
    <citation type="submission" date="2021-01" db="EMBL/GenBank/DDBJ databases">
        <title>Whole genome shotgun sequence of Sinosporangium siamense NBRC 109515.</title>
        <authorList>
            <person name="Komaki H."/>
            <person name="Tamura T."/>
        </authorList>
    </citation>
    <scope>NUCLEOTIDE SEQUENCE</scope>
    <source>
        <strain evidence="10">NBRC 109515</strain>
    </source>
</reference>
<dbReference type="SUPFAM" id="SSF55874">
    <property type="entry name" value="ATPase domain of HSP90 chaperone/DNA topoisomerase II/histidine kinase"/>
    <property type="match status" value="1"/>
</dbReference>
<proteinExistence type="predicted"/>
<accession>A0A919RJP2</accession>
<dbReference type="GO" id="GO:0005886">
    <property type="term" value="C:plasma membrane"/>
    <property type="evidence" value="ECO:0007669"/>
    <property type="project" value="TreeGrafter"/>
</dbReference>
<evidence type="ECO:0000256" key="4">
    <source>
        <dbReference type="ARBA" id="ARBA00022553"/>
    </source>
</evidence>
<keyword evidence="11" id="KW-1185">Reference proteome</keyword>
<evidence type="ECO:0000313" key="10">
    <source>
        <dbReference type="EMBL" id="GII95095.1"/>
    </source>
</evidence>
<dbReference type="PANTHER" id="PTHR45436">
    <property type="entry name" value="SENSOR HISTIDINE KINASE YKOH"/>
    <property type="match status" value="1"/>
</dbReference>
<evidence type="ECO:0000256" key="7">
    <source>
        <dbReference type="ARBA" id="ARBA00023012"/>
    </source>
</evidence>
<protein>
    <recommendedName>
        <fullName evidence="3">histidine kinase</fullName>
        <ecNumber evidence="3">2.7.13.3</ecNumber>
    </recommendedName>
</protein>
<gene>
    <name evidence="10" type="ORF">Ssi02_53260</name>
</gene>
<evidence type="ECO:0000256" key="3">
    <source>
        <dbReference type="ARBA" id="ARBA00012438"/>
    </source>
</evidence>
<organism evidence="10 11">
    <name type="scientific">Sinosporangium siamense</name>
    <dbReference type="NCBI Taxonomy" id="1367973"/>
    <lineage>
        <taxon>Bacteria</taxon>
        <taxon>Bacillati</taxon>
        <taxon>Actinomycetota</taxon>
        <taxon>Actinomycetes</taxon>
        <taxon>Streptosporangiales</taxon>
        <taxon>Streptosporangiaceae</taxon>
        <taxon>Sinosporangium</taxon>
    </lineage>
</organism>
<evidence type="ECO:0000313" key="11">
    <source>
        <dbReference type="Proteomes" id="UP000606172"/>
    </source>
</evidence>
<evidence type="ECO:0000259" key="9">
    <source>
        <dbReference type="Pfam" id="PF02518"/>
    </source>
</evidence>
<dbReference type="InterPro" id="IPR050428">
    <property type="entry name" value="TCS_sensor_his_kinase"/>
</dbReference>
<dbReference type="InterPro" id="IPR036890">
    <property type="entry name" value="HATPase_C_sf"/>
</dbReference>
<dbReference type="AlphaFoldDB" id="A0A919RJP2"/>
<comment type="caution">
    <text evidence="10">The sequence shown here is derived from an EMBL/GenBank/DDBJ whole genome shotgun (WGS) entry which is preliminary data.</text>
</comment>
<dbReference type="Gene3D" id="3.30.565.10">
    <property type="entry name" value="Histidine kinase-like ATPase, C-terminal domain"/>
    <property type="match status" value="1"/>
</dbReference>
<dbReference type="PANTHER" id="PTHR45436:SF15">
    <property type="entry name" value="SENSOR HISTIDINE KINASE CUSS"/>
    <property type="match status" value="1"/>
</dbReference>
<name>A0A919RJP2_9ACTN</name>
<feature type="domain" description="Histidine kinase/HSP90-like ATPase" evidence="9">
    <location>
        <begin position="6"/>
        <end position="66"/>
    </location>
</feature>
<keyword evidence="7" id="KW-0902">Two-component regulatory system</keyword>
<evidence type="ECO:0000256" key="8">
    <source>
        <dbReference type="ARBA" id="ARBA00023136"/>
    </source>
</evidence>
<dbReference type="EC" id="2.7.13.3" evidence="3"/>
<keyword evidence="6" id="KW-0418">Kinase</keyword>
<dbReference type="Proteomes" id="UP000606172">
    <property type="component" value="Unassembled WGS sequence"/>
</dbReference>
<comment type="subcellular location">
    <subcellularLocation>
        <location evidence="2">Membrane</location>
        <topology evidence="2">Multi-pass membrane protein</topology>
    </subcellularLocation>
</comment>
<comment type="catalytic activity">
    <reaction evidence="1">
        <text>ATP + protein L-histidine = ADP + protein N-phospho-L-histidine.</text>
        <dbReference type="EC" id="2.7.13.3"/>
    </reaction>
</comment>
<dbReference type="Pfam" id="PF02518">
    <property type="entry name" value="HATPase_c"/>
    <property type="match status" value="1"/>
</dbReference>
<evidence type="ECO:0000256" key="5">
    <source>
        <dbReference type="ARBA" id="ARBA00022679"/>
    </source>
</evidence>
<dbReference type="EMBL" id="BOOW01000032">
    <property type="protein sequence ID" value="GII95095.1"/>
    <property type="molecule type" value="Genomic_DNA"/>
</dbReference>
<dbReference type="GO" id="GO:0000160">
    <property type="term" value="P:phosphorelay signal transduction system"/>
    <property type="evidence" value="ECO:0007669"/>
    <property type="project" value="UniProtKB-KW"/>
</dbReference>
<sequence length="69" mass="6963">MASSDVPPDAVERLYQPFQRLGTARTGEGLGLGLSIVQAVAAAHDATLTTVPAPCGGLTVTVAFPAVDL</sequence>
<keyword evidence="8" id="KW-0472">Membrane</keyword>
<keyword evidence="5" id="KW-0808">Transferase</keyword>
<keyword evidence="4" id="KW-0597">Phosphoprotein</keyword>
<evidence type="ECO:0000256" key="6">
    <source>
        <dbReference type="ARBA" id="ARBA00022777"/>
    </source>
</evidence>